<dbReference type="KEGG" id="char:105902150"/>
<keyword evidence="2" id="KW-1133">Transmembrane helix</keyword>
<evidence type="ECO:0000313" key="5">
    <source>
        <dbReference type="Proteomes" id="UP000515152"/>
    </source>
</evidence>
<feature type="compositionally biased region" description="Low complexity" evidence="1">
    <location>
        <begin position="412"/>
        <end position="423"/>
    </location>
</feature>
<feature type="signal peptide" evidence="3">
    <location>
        <begin position="1"/>
        <end position="22"/>
    </location>
</feature>
<organism evidence="5 6">
    <name type="scientific">Clupea harengus</name>
    <name type="common">Atlantic herring</name>
    <dbReference type="NCBI Taxonomy" id="7950"/>
    <lineage>
        <taxon>Eukaryota</taxon>
        <taxon>Metazoa</taxon>
        <taxon>Chordata</taxon>
        <taxon>Craniata</taxon>
        <taxon>Vertebrata</taxon>
        <taxon>Euteleostomi</taxon>
        <taxon>Actinopterygii</taxon>
        <taxon>Neopterygii</taxon>
        <taxon>Teleostei</taxon>
        <taxon>Clupei</taxon>
        <taxon>Clupeiformes</taxon>
        <taxon>Clupeoidei</taxon>
        <taxon>Clupeidae</taxon>
        <taxon>Clupea</taxon>
    </lineage>
</organism>
<dbReference type="SUPFAM" id="SSF49265">
    <property type="entry name" value="Fibronectin type III"/>
    <property type="match status" value="2"/>
</dbReference>
<keyword evidence="5" id="KW-1185">Reference proteome</keyword>
<accession>A0A6P8G2L5</accession>
<dbReference type="InterPro" id="IPR013783">
    <property type="entry name" value="Ig-like_fold"/>
</dbReference>
<name>A0A6P8G2L5_CLUHA</name>
<dbReference type="OrthoDB" id="8805892at2759"/>
<dbReference type="Gene3D" id="2.60.40.10">
    <property type="entry name" value="Immunoglobulins"/>
    <property type="match status" value="1"/>
</dbReference>
<sequence length="543" mass="59270">MDSRALLHTLSVLFLVLKCMLGQDVKGPVDLEIHIWEEEVKVTWRPQEDAPENAKYLVQVGRSNEPRVNVTSCEATALTQCDISDLVTNQSSRYLVWVGLLTLQGNYVWSKRKGFTMKESKLLPPIFSLAAHSGSVSVKVQQKPGLLRVFKFGVKYTISLTGQDNQTIHEKEMTYDKENPCEDTMFEELPWGQKYCVRVMVNSLTTPTSNISEHCIYLNPDEFTITLLVIAVLGSVVGLAALGILFFLCHPARTPATLKTLGTRWRPLSIDQTPVEVVIGDGWLLSRAPPKAERELSEDKMAILQEEEKRVSLDSGVSMEANSTSGDAGRQDGPQEDSGCGSLGSSAENESDHGGSGMLPLLERRNKCTGVTQREDSGLGLGFNGEPAGDSEGRDSGSFPDVEVSNGDGYRSQSPSSMVVLSSSHEETPTQTLPETGFDMAAPVIGYRPSHVITHKQTVHYSEAPTDTTEQDLPVSNYLRKTQAVEARGLPDLSSLSRQTSQSLCEMTPFLVSLPQLLEDEKGAGCGLTILPLSLGAMELTFG</sequence>
<evidence type="ECO:0000259" key="4">
    <source>
        <dbReference type="Pfam" id="PF01108"/>
    </source>
</evidence>
<dbReference type="InterPro" id="IPR003961">
    <property type="entry name" value="FN3_dom"/>
</dbReference>
<keyword evidence="2" id="KW-0812">Transmembrane</keyword>
<dbReference type="AlphaFoldDB" id="A0A6P8G2L5"/>
<dbReference type="CTD" id="3587"/>
<evidence type="ECO:0000256" key="2">
    <source>
        <dbReference type="SAM" id="Phobius"/>
    </source>
</evidence>
<dbReference type="InterPro" id="IPR050650">
    <property type="entry name" value="Type-II_Cytokine-TF_Rcpt"/>
</dbReference>
<dbReference type="GO" id="GO:0004896">
    <property type="term" value="F:cytokine receptor activity"/>
    <property type="evidence" value="ECO:0007669"/>
    <property type="project" value="TreeGrafter"/>
</dbReference>
<dbReference type="InterPro" id="IPR036116">
    <property type="entry name" value="FN3_sf"/>
</dbReference>
<dbReference type="Proteomes" id="UP000515152">
    <property type="component" value="Chromosome 9"/>
</dbReference>
<keyword evidence="6" id="KW-0675">Receptor</keyword>
<feature type="domain" description="Fibronectin type-III" evidence="4">
    <location>
        <begin position="14"/>
        <end position="97"/>
    </location>
</feature>
<dbReference type="GO" id="GO:0005886">
    <property type="term" value="C:plasma membrane"/>
    <property type="evidence" value="ECO:0007669"/>
    <property type="project" value="TreeGrafter"/>
</dbReference>
<protein>
    <submittedName>
        <fullName evidence="6">Interleukin-10 receptor subunit alpha</fullName>
    </submittedName>
</protein>
<reference evidence="6" key="1">
    <citation type="submission" date="2025-08" db="UniProtKB">
        <authorList>
            <consortium name="RefSeq"/>
        </authorList>
    </citation>
    <scope>IDENTIFICATION</scope>
</reference>
<dbReference type="PANTHER" id="PTHR20859">
    <property type="entry name" value="INTERFERON/INTERLEUKIN RECEPTOR"/>
    <property type="match status" value="1"/>
</dbReference>
<keyword evidence="3" id="KW-0732">Signal</keyword>
<dbReference type="Pfam" id="PF01108">
    <property type="entry name" value="Tissue_fac"/>
    <property type="match status" value="1"/>
</dbReference>
<dbReference type="GeneID" id="105902150"/>
<feature type="transmembrane region" description="Helical" evidence="2">
    <location>
        <begin position="225"/>
        <end position="249"/>
    </location>
</feature>
<evidence type="ECO:0000256" key="1">
    <source>
        <dbReference type="SAM" id="MobiDB-lite"/>
    </source>
</evidence>
<dbReference type="PANTHER" id="PTHR20859:SF94">
    <property type="entry name" value="CYTOKINE RECEPTOR FAMILY MEMBER B7"/>
    <property type="match status" value="1"/>
</dbReference>
<proteinExistence type="predicted"/>
<gene>
    <name evidence="6" type="primary">il10ra</name>
</gene>
<keyword evidence="2" id="KW-0472">Membrane</keyword>
<dbReference type="RefSeq" id="XP_031429815.1">
    <property type="nucleotide sequence ID" value="XM_031573955.2"/>
</dbReference>
<evidence type="ECO:0000313" key="6">
    <source>
        <dbReference type="RefSeq" id="XP_031429815.1"/>
    </source>
</evidence>
<feature type="chain" id="PRO_5028249576" evidence="3">
    <location>
        <begin position="23"/>
        <end position="543"/>
    </location>
</feature>
<feature type="region of interest" description="Disordered" evidence="1">
    <location>
        <begin position="308"/>
        <end position="436"/>
    </location>
</feature>
<evidence type="ECO:0000256" key="3">
    <source>
        <dbReference type="SAM" id="SignalP"/>
    </source>
</evidence>